<keyword evidence="3 5" id="KW-0238">DNA-binding</keyword>
<dbReference type="Proteomes" id="UP001142592">
    <property type="component" value="Unassembled WGS sequence"/>
</dbReference>
<dbReference type="Gene3D" id="1.10.443.10">
    <property type="entry name" value="Intergrase catalytic core"/>
    <property type="match status" value="1"/>
</dbReference>
<dbReference type="Gene3D" id="1.10.150.130">
    <property type="match status" value="1"/>
</dbReference>
<dbReference type="PROSITE" id="PS51898">
    <property type="entry name" value="TYR_RECOMBINASE"/>
    <property type="match status" value="1"/>
</dbReference>
<dbReference type="GO" id="GO:0006310">
    <property type="term" value="P:DNA recombination"/>
    <property type="evidence" value="ECO:0007669"/>
    <property type="project" value="UniProtKB-KW"/>
</dbReference>
<evidence type="ECO:0000313" key="8">
    <source>
        <dbReference type="EMBL" id="MCX3263384.1"/>
    </source>
</evidence>
<organism evidence="8 9">
    <name type="scientific">Pedobacter agri</name>
    <dbReference type="NCBI Taxonomy" id="454586"/>
    <lineage>
        <taxon>Bacteria</taxon>
        <taxon>Pseudomonadati</taxon>
        <taxon>Bacteroidota</taxon>
        <taxon>Sphingobacteriia</taxon>
        <taxon>Sphingobacteriales</taxon>
        <taxon>Sphingobacteriaceae</taxon>
        <taxon>Pedobacter</taxon>
    </lineage>
</organism>
<gene>
    <name evidence="8" type="ORF">OQZ29_01415</name>
</gene>
<dbReference type="RefSeq" id="WP_029204411.1">
    <property type="nucleotide sequence ID" value="NZ_JAPJUH010000001.1"/>
</dbReference>
<evidence type="ECO:0000259" key="6">
    <source>
        <dbReference type="PROSITE" id="PS51898"/>
    </source>
</evidence>
<evidence type="ECO:0000259" key="7">
    <source>
        <dbReference type="PROSITE" id="PS51900"/>
    </source>
</evidence>
<keyword evidence="2" id="KW-0229">DNA integration</keyword>
<dbReference type="InterPro" id="IPR044068">
    <property type="entry name" value="CB"/>
</dbReference>
<keyword evidence="4" id="KW-0233">DNA recombination</keyword>
<evidence type="ECO:0000256" key="4">
    <source>
        <dbReference type="ARBA" id="ARBA00023172"/>
    </source>
</evidence>
<evidence type="ECO:0000313" key="9">
    <source>
        <dbReference type="Proteomes" id="UP001142592"/>
    </source>
</evidence>
<dbReference type="EMBL" id="JAPJUH010000001">
    <property type="protein sequence ID" value="MCX3263384.1"/>
    <property type="molecule type" value="Genomic_DNA"/>
</dbReference>
<dbReference type="InterPro" id="IPR010998">
    <property type="entry name" value="Integrase_recombinase_N"/>
</dbReference>
<dbReference type="Pfam" id="PF13495">
    <property type="entry name" value="Phage_int_SAM_4"/>
    <property type="match status" value="1"/>
</dbReference>
<dbReference type="InterPro" id="IPR013762">
    <property type="entry name" value="Integrase-like_cat_sf"/>
</dbReference>
<dbReference type="NCBIfam" id="NF040815">
    <property type="entry name" value="recomb_XerA_Arch"/>
    <property type="match status" value="1"/>
</dbReference>
<accession>A0A9X3I7V9</accession>
<evidence type="ECO:0000256" key="3">
    <source>
        <dbReference type="ARBA" id="ARBA00023125"/>
    </source>
</evidence>
<dbReference type="PANTHER" id="PTHR30349:SF64">
    <property type="entry name" value="PROPHAGE INTEGRASE INTD-RELATED"/>
    <property type="match status" value="1"/>
</dbReference>
<dbReference type="InterPro" id="IPR002104">
    <property type="entry name" value="Integrase_catalytic"/>
</dbReference>
<keyword evidence="9" id="KW-1185">Reference proteome</keyword>
<dbReference type="GO" id="GO:0015074">
    <property type="term" value="P:DNA integration"/>
    <property type="evidence" value="ECO:0007669"/>
    <property type="project" value="UniProtKB-KW"/>
</dbReference>
<evidence type="ECO:0000256" key="5">
    <source>
        <dbReference type="PROSITE-ProRule" id="PRU01248"/>
    </source>
</evidence>
<dbReference type="InterPro" id="IPR011010">
    <property type="entry name" value="DNA_brk_join_enz"/>
</dbReference>
<evidence type="ECO:0000256" key="1">
    <source>
        <dbReference type="ARBA" id="ARBA00008857"/>
    </source>
</evidence>
<sequence length="274" mass="31524">MKYLEIFRQKMEITRYGHSTIKSYTAALAVFLKENNQFPITEINEQIIESYLGKIIREKNISAAYQKHLIGSVKLFYKMVFSRVLQIDHLFPKRTAHTLPKYLNKEEVKRILSVVTNSKHKAILSTLYGCGLRLSELINLKIEDVDSKNEVITVRQAKGKKDRQVMLPKSLLPLLREYSKIHLPKIYLFEGQSQAQYSPRSVQSILQQAAGLANINKVVSPHMLRHSFATHLLENGTDIRYIQKLLGHNSLTITQIYTHVSDVAKSKFLSPLDF</sequence>
<dbReference type="PROSITE" id="PS51900">
    <property type="entry name" value="CB"/>
    <property type="match status" value="1"/>
</dbReference>
<dbReference type="GO" id="GO:0003677">
    <property type="term" value="F:DNA binding"/>
    <property type="evidence" value="ECO:0007669"/>
    <property type="project" value="UniProtKB-UniRule"/>
</dbReference>
<name>A0A9X3I7V9_9SPHI</name>
<comment type="similarity">
    <text evidence="1">Belongs to the 'phage' integrase family.</text>
</comment>
<comment type="caution">
    <text evidence="8">The sequence shown here is derived from an EMBL/GenBank/DDBJ whole genome shotgun (WGS) entry which is preliminary data.</text>
</comment>
<dbReference type="AlphaFoldDB" id="A0A9X3I7V9"/>
<dbReference type="SUPFAM" id="SSF56349">
    <property type="entry name" value="DNA breaking-rejoining enzymes"/>
    <property type="match status" value="1"/>
</dbReference>
<proteinExistence type="inferred from homology"/>
<reference evidence="8" key="1">
    <citation type="submission" date="2022-11" db="EMBL/GenBank/DDBJ databases">
        <authorList>
            <person name="Graham C."/>
            <person name="Newman J.D."/>
        </authorList>
    </citation>
    <scope>NUCLEOTIDE SEQUENCE</scope>
    <source>
        <strain evidence="8">DSM 19486</strain>
    </source>
</reference>
<dbReference type="PANTHER" id="PTHR30349">
    <property type="entry name" value="PHAGE INTEGRASE-RELATED"/>
    <property type="match status" value="1"/>
</dbReference>
<dbReference type="InterPro" id="IPR004107">
    <property type="entry name" value="Integrase_SAM-like_N"/>
</dbReference>
<evidence type="ECO:0000256" key="2">
    <source>
        <dbReference type="ARBA" id="ARBA00022908"/>
    </source>
</evidence>
<dbReference type="InterPro" id="IPR050090">
    <property type="entry name" value="Tyrosine_recombinase_XerCD"/>
</dbReference>
<dbReference type="Pfam" id="PF00589">
    <property type="entry name" value="Phage_integrase"/>
    <property type="match status" value="1"/>
</dbReference>
<feature type="domain" description="Tyr recombinase" evidence="6">
    <location>
        <begin position="98"/>
        <end position="270"/>
    </location>
</feature>
<feature type="domain" description="Core-binding (CB)" evidence="7">
    <location>
        <begin position="1"/>
        <end position="81"/>
    </location>
</feature>
<protein>
    <submittedName>
        <fullName evidence="8">Tyrosine-type recombinase/integrase</fullName>
    </submittedName>
</protein>